<dbReference type="InterPro" id="IPR017972">
    <property type="entry name" value="Cyt_P450_CS"/>
</dbReference>
<dbReference type="InterPro" id="IPR001128">
    <property type="entry name" value="Cyt_P450"/>
</dbReference>
<evidence type="ECO:0008006" key="13">
    <source>
        <dbReference type="Google" id="ProtNLM"/>
    </source>
</evidence>
<comment type="similarity">
    <text evidence="3 10">Belongs to the cytochrome P450 family.</text>
</comment>
<dbReference type="Pfam" id="PF00067">
    <property type="entry name" value="p450"/>
    <property type="match status" value="1"/>
</dbReference>
<keyword evidence="5 9" id="KW-0479">Metal-binding</keyword>
<dbReference type="PROSITE" id="PS00086">
    <property type="entry name" value="CYTOCHROME_P450"/>
    <property type="match status" value="1"/>
</dbReference>
<evidence type="ECO:0000256" key="9">
    <source>
        <dbReference type="PIRSR" id="PIRSR602401-1"/>
    </source>
</evidence>
<dbReference type="InterPro" id="IPR036396">
    <property type="entry name" value="Cyt_P450_sf"/>
</dbReference>
<keyword evidence="7 9" id="KW-0408">Iron</keyword>
<evidence type="ECO:0000256" key="6">
    <source>
        <dbReference type="ARBA" id="ARBA00023002"/>
    </source>
</evidence>
<dbReference type="GO" id="GO:0020037">
    <property type="term" value="F:heme binding"/>
    <property type="evidence" value="ECO:0007669"/>
    <property type="project" value="InterPro"/>
</dbReference>
<dbReference type="Proteomes" id="UP000629468">
    <property type="component" value="Unassembled WGS sequence"/>
</dbReference>
<feature type="binding site" description="axial binding residue" evidence="9">
    <location>
        <position position="508"/>
    </location>
    <ligand>
        <name>heme</name>
        <dbReference type="ChEBI" id="CHEBI:30413"/>
    </ligand>
    <ligandPart>
        <name>Fe</name>
        <dbReference type="ChEBI" id="CHEBI:18248"/>
    </ligandPart>
</feature>
<dbReference type="InterPro" id="IPR002401">
    <property type="entry name" value="Cyt_P450_E_grp-I"/>
</dbReference>
<dbReference type="GO" id="GO:0016705">
    <property type="term" value="F:oxidoreductase activity, acting on paired donors, with incorporation or reduction of molecular oxygen"/>
    <property type="evidence" value="ECO:0007669"/>
    <property type="project" value="InterPro"/>
</dbReference>
<evidence type="ECO:0000313" key="12">
    <source>
        <dbReference type="Proteomes" id="UP000629468"/>
    </source>
</evidence>
<dbReference type="Gene3D" id="1.10.630.10">
    <property type="entry name" value="Cytochrome P450"/>
    <property type="match status" value="1"/>
</dbReference>
<comment type="pathway">
    <text evidence="2">Secondary metabolite biosynthesis.</text>
</comment>
<dbReference type="PANTHER" id="PTHR46300">
    <property type="entry name" value="P450, PUTATIVE (EUROFUNG)-RELATED-RELATED"/>
    <property type="match status" value="1"/>
</dbReference>
<evidence type="ECO:0000256" key="1">
    <source>
        <dbReference type="ARBA" id="ARBA00001971"/>
    </source>
</evidence>
<keyword evidence="6 10" id="KW-0560">Oxidoreductase</keyword>
<dbReference type="SUPFAM" id="SSF48264">
    <property type="entry name" value="Cytochrome P450"/>
    <property type="match status" value="1"/>
</dbReference>
<comment type="cofactor">
    <cofactor evidence="1 9">
        <name>heme</name>
        <dbReference type="ChEBI" id="CHEBI:30413"/>
    </cofactor>
</comment>
<evidence type="ECO:0000256" key="7">
    <source>
        <dbReference type="ARBA" id="ARBA00023004"/>
    </source>
</evidence>
<proteinExistence type="inferred from homology"/>
<dbReference type="InterPro" id="IPR050364">
    <property type="entry name" value="Cytochrome_P450_fung"/>
</dbReference>
<protein>
    <recommendedName>
        <fullName evidence="13">Cytochrome P450</fullName>
    </recommendedName>
</protein>
<dbReference type="EMBL" id="JABXXO010000001">
    <property type="protein sequence ID" value="KAF7784778.1"/>
    <property type="molecule type" value="Genomic_DNA"/>
</dbReference>
<dbReference type="PANTHER" id="PTHR46300:SF7">
    <property type="entry name" value="P450, PUTATIVE (EUROFUNG)-RELATED"/>
    <property type="match status" value="1"/>
</dbReference>
<dbReference type="PRINTS" id="PR00463">
    <property type="entry name" value="EP450I"/>
</dbReference>
<evidence type="ECO:0000256" key="2">
    <source>
        <dbReference type="ARBA" id="ARBA00005179"/>
    </source>
</evidence>
<dbReference type="GO" id="GO:0004497">
    <property type="term" value="F:monooxygenase activity"/>
    <property type="evidence" value="ECO:0007669"/>
    <property type="project" value="UniProtKB-KW"/>
</dbReference>
<sequence>MTGKIAILLETWIRREDKIKYMRDSGGQCASPASNVLWEDHIFGPQAPLAKTSILPSTYISPKEDEISLTMSCFFTSTLTPALVVFLLYLTYKLWRYKHVCLPPGPQPLPLIGNIHQIPLEHSHLTFARWGKQYGPITYISLFGKPVIILNTSQATLDLLEKRSVSYANRPRLIMAGEIVGYENAVTLAQYDSLHKERRKMIYEAFSSRKLSRYHEYEEQRVRKFAADLLRDPRNFLHHIAVYVAAVVFHATHGHEVLSHDDPFVHLAEKCGEDFAEMVRPGAFLVDVLPFLRYIPEWFPFTGFKQKAKLYRDTADRARDIPYDSVKKEWIDGMAKPSLTADILEAKPSRTPEEDFSYRWLTATIYAAGADTSNSNLSSFILAMALHPEVQRKASAELDRVVGPNRLPTFSDRHSLPYIRALCLETLRLYCPAPTALPHLAIKDDEYLGYHIPAGSTVIANTWAILHDPMNYPEPEKFIPERFMDTGLETAEFLDPRIFAFGYGRRVCPGRWFAEDMIFIVAATVLCLFEIGPASSGPPSGEFSPTLVIRPKPFECSIKPRSPEAEKLIKDIESM</sequence>
<gene>
    <name evidence="11" type="ORF">Agabi119p4_943</name>
</gene>
<evidence type="ECO:0000256" key="8">
    <source>
        <dbReference type="ARBA" id="ARBA00023033"/>
    </source>
</evidence>
<accession>A0A8H7KL90</accession>
<evidence type="ECO:0000256" key="3">
    <source>
        <dbReference type="ARBA" id="ARBA00010617"/>
    </source>
</evidence>
<evidence type="ECO:0000256" key="5">
    <source>
        <dbReference type="ARBA" id="ARBA00022723"/>
    </source>
</evidence>
<dbReference type="GO" id="GO:0005506">
    <property type="term" value="F:iron ion binding"/>
    <property type="evidence" value="ECO:0007669"/>
    <property type="project" value="InterPro"/>
</dbReference>
<dbReference type="CDD" id="cd11065">
    <property type="entry name" value="CYP64-like"/>
    <property type="match status" value="1"/>
</dbReference>
<evidence type="ECO:0000256" key="10">
    <source>
        <dbReference type="RuleBase" id="RU000461"/>
    </source>
</evidence>
<organism evidence="11 12">
    <name type="scientific">Agaricus bisporus var. burnettii</name>
    <dbReference type="NCBI Taxonomy" id="192524"/>
    <lineage>
        <taxon>Eukaryota</taxon>
        <taxon>Fungi</taxon>
        <taxon>Dikarya</taxon>
        <taxon>Basidiomycota</taxon>
        <taxon>Agaricomycotina</taxon>
        <taxon>Agaricomycetes</taxon>
        <taxon>Agaricomycetidae</taxon>
        <taxon>Agaricales</taxon>
        <taxon>Agaricineae</taxon>
        <taxon>Agaricaceae</taxon>
        <taxon>Agaricus</taxon>
    </lineage>
</organism>
<dbReference type="AlphaFoldDB" id="A0A8H7KL90"/>
<keyword evidence="8 10" id="KW-0503">Monooxygenase</keyword>
<evidence type="ECO:0000256" key="4">
    <source>
        <dbReference type="ARBA" id="ARBA00022617"/>
    </source>
</evidence>
<name>A0A8H7KL90_AGABI</name>
<reference evidence="11 12" key="1">
    <citation type="journal article" name="Sci. Rep.">
        <title>Telomere-to-telomere assembled and centromere annotated genomes of the two main subspecies of the button mushroom Agaricus bisporus reveal especially polymorphic chromosome ends.</title>
        <authorList>
            <person name="Sonnenberg A.S.M."/>
            <person name="Sedaghat-Telgerd N."/>
            <person name="Lavrijssen B."/>
            <person name="Ohm R.A."/>
            <person name="Hendrickx P.M."/>
            <person name="Scholtmeijer K."/>
            <person name="Baars J.J.P."/>
            <person name="van Peer A."/>
        </authorList>
    </citation>
    <scope>NUCLEOTIDE SEQUENCE [LARGE SCALE GENOMIC DNA]</scope>
    <source>
        <strain evidence="11 12">H119_p4</strain>
    </source>
</reference>
<evidence type="ECO:0000313" key="11">
    <source>
        <dbReference type="EMBL" id="KAF7784778.1"/>
    </source>
</evidence>
<keyword evidence="4 9" id="KW-0349">Heme</keyword>
<comment type="caution">
    <text evidence="11">The sequence shown here is derived from an EMBL/GenBank/DDBJ whole genome shotgun (WGS) entry which is preliminary data.</text>
</comment>